<dbReference type="PROSITE" id="PS00211">
    <property type="entry name" value="ABC_TRANSPORTER_1"/>
    <property type="match status" value="1"/>
</dbReference>
<reference evidence="15 16" key="1">
    <citation type="submission" date="2018-01" db="EMBL/GenBank/DDBJ databases">
        <title>Draft genome sequence of Streptomyces sp. 13K301.</title>
        <authorList>
            <person name="Sahin N."/>
            <person name="Saygin H."/>
            <person name="Ay H."/>
        </authorList>
    </citation>
    <scope>NUCLEOTIDE SEQUENCE [LARGE SCALE GENOMIC DNA]</scope>
    <source>
        <strain evidence="15 16">13K301</strain>
    </source>
</reference>
<evidence type="ECO:0000313" key="15">
    <source>
        <dbReference type="EMBL" id="PNG23737.1"/>
    </source>
</evidence>
<dbReference type="GO" id="GO:0005524">
    <property type="term" value="F:ATP binding"/>
    <property type="evidence" value="ECO:0007669"/>
    <property type="project" value="UniProtKB-KW"/>
</dbReference>
<name>A0A2N8TXJ9_9ACTN</name>
<evidence type="ECO:0000313" key="16">
    <source>
        <dbReference type="Proteomes" id="UP000235943"/>
    </source>
</evidence>
<evidence type="ECO:0000256" key="8">
    <source>
        <dbReference type="ARBA" id="ARBA00055053"/>
    </source>
</evidence>
<proteinExistence type="inferred from homology"/>
<accession>A0A2N8TXJ9</accession>
<evidence type="ECO:0000256" key="7">
    <source>
        <dbReference type="ARBA" id="ARBA00023136"/>
    </source>
</evidence>
<dbReference type="GO" id="GO:0140359">
    <property type="term" value="F:ABC-type transporter activity"/>
    <property type="evidence" value="ECO:0007669"/>
    <property type="project" value="InterPro"/>
</dbReference>
<dbReference type="Proteomes" id="UP000235943">
    <property type="component" value="Unassembled WGS sequence"/>
</dbReference>
<dbReference type="OrthoDB" id="9806127at2"/>
<dbReference type="SMART" id="SM00382">
    <property type="entry name" value="AAA"/>
    <property type="match status" value="1"/>
</dbReference>
<evidence type="ECO:0000256" key="9">
    <source>
        <dbReference type="ARBA" id="ARBA00061644"/>
    </source>
</evidence>
<dbReference type="SUPFAM" id="SSF90123">
    <property type="entry name" value="ABC transporter transmembrane region"/>
    <property type="match status" value="1"/>
</dbReference>
<dbReference type="InterPro" id="IPR036640">
    <property type="entry name" value="ABC1_TM_sf"/>
</dbReference>
<dbReference type="InterPro" id="IPR039421">
    <property type="entry name" value="Type_1_exporter"/>
</dbReference>
<feature type="domain" description="ABC transmembrane type-1" evidence="14">
    <location>
        <begin position="42"/>
        <end position="320"/>
    </location>
</feature>
<dbReference type="InterPro" id="IPR003439">
    <property type="entry name" value="ABC_transporter-like_ATP-bd"/>
</dbReference>
<comment type="caution">
    <text evidence="15">The sequence shown here is derived from an EMBL/GenBank/DDBJ whole genome shotgun (WGS) entry which is preliminary data.</text>
</comment>
<dbReference type="GO" id="GO:0005886">
    <property type="term" value="C:plasma membrane"/>
    <property type="evidence" value="ECO:0007669"/>
    <property type="project" value="UniProtKB-SubCell"/>
</dbReference>
<dbReference type="InterPro" id="IPR027417">
    <property type="entry name" value="P-loop_NTPase"/>
</dbReference>
<keyword evidence="5 15" id="KW-0067">ATP-binding</keyword>
<gene>
    <name evidence="15" type="ORF">C1J00_02275</name>
</gene>
<evidence type="ECO:0000256" key="3">
    <source>
        <dbReference type="ARBA" id="ARBA00022692"/>
    </source>
</evidence>
<keyword evidence="16" id="KW-1185">Reference proteome</keyword>
<dbReference type="AlphaFoldDB" id="A0A2N8TXJ9"/>
<dbReference type="InterPro" id="IPR017871">
    <property type="entry name" value="ABC_transporter-like_CS"/>
</dbReference>
<keyword evidence="2" id="KW-0813">Transport</keyword>
<dbReference type="InterPro" id="IPR003593">
    <property type="entry name" value="AAA+_ATPase"/>
</dbReference>
<keyword evidence="4" id="KW-0547">Nucleotide-binding</keyword>
<evidence type="ECO:0000256" key="4">
    <source>
        <dbReference type="ARBA" id="ARBA00022741"/>
    </source>
</evidence>
<dbReference type="FunFam" id="3.40.50.300:FF:000287">
    <property type="entry name" value="Multidrug ABC transporter ATP-binding protein"/>
    <property type="match status" value="1"/>
</dbReference>
<comment type="subcellular location">
    <subcellularLocation>
        <location evidence="1">Cell membrane</location>
        <topology evidence="1">Multi-pass membrane protein</topology>
    </subcellularLocation>
</comment>
<dbReference type="EMBL" id="POUC01000008">
    <property type="protein sequence ID" value="PNG23737.1"/>
    <property type="molecule type" value="Genomic_DNA"/>
</dbReference>
<dbReference type="RefSeq" id="WP_102907338.1">
    <property type="nucleotide sequence ID" value="NZ_POUC01000008.1"/>
</dbReference>
<dbReference type="PROSITE" id="PS50929">
    <property type="entry name" value="ABC_TM1F"/>
    <property type="match status" value="1"/>
</dbReference>
<dbReference type="Gene3D" id="1.20.1560.10">
    <property type="entry name" value="ABC transporter type 1, transmembrane domain"/>
    <property type="match status" value="1"/>
</dbReference>
<dbReference type="GO" id="GO:0034040">
    <property type="term" value="F:ATPase-coupled lipid transmembrane transporter activity"/>
    <property type="evidence" value="ECO:0007669"/>
    <property type="project" value="TreeGrafter"/>
</dbReference>
<feature type="domain" description="ABC transporter" evidence="13">
    <location>
        <begin position="354"/>
        <end position="588"/>
    </location>
</feature>
<dbReference type="InterPro" id="IPR011527">
    <property type="entry name" value="ABC1_TM_dom"/>
</dbReference>
<evidence type="ECO:0000256" key="5">
    <source>
        <dbReference type="ARBA" id="ARBA00022840"/>
    </source>
</evidence>
<keyword evidence="7 12" id="KW-0472">Membrane</keyword>
<feature type="transmembrane region" description="Helical" evidence="12">
    <location>
        <begin position="30"/>
        <end position="51"/>
    </location>
</feature>
<evidence type="ECO:0000259" key="13">
    <source>
        <dbReference type="PROSITE" id="PS50893"/>
    </source>
</evidence>
<evidence type="ECO:0000256" key="1">
    <source>
        <dbReference type="ARBA" id="ARBA00004651"/>
    </source>
</evidence>
<protein>
    <recommendedName>
        <fullName evidence="10">Fatty acid ABC transporter ATP-binding/permease protein</fullName>
    </recommendedName>
</protein>
<feature type="transmembrane region" description="Helical" evidence="12">
    <location>
        <begin position="177"/>
        <end position="196"/>
    </location>
</feature>
<evidence type="ECO:0000256" key="6">
    <source>
        <dbReference type="ARBA" id="ARBA00022989"/>
    </source>
</evidence>
<evidence type="ECO:0000256" key="10">
    <source>
        <dbReference type="ARBA" id="ARBA00071747"/>
    </source>
</evidence>
<dbReference type="Pfam" id="PF00664">
    <property type="entry name" value="ABC_membrane"/>
    <property type="match status" value="1"/>
</dbReference>
<sequence length="637" mass="68587">MGTTDARGPRPGKSTVVLALRRYGRELLRLRWLALPALLLPAVGIIGTRYVAPLLVAKLAGQAVGDGGLTLSSALPYVLGFGVTLLLAEVVSRVGVHCLNRVDALGMEHLYVSGMDELLAKDAAFFHDNFAGSLTKRVLSFGKRFEDFVDTVTYRIVGSLVPLLFGAVVLWSYEPMLVAGLLVMIVLTVVTATPLIRRRQRLVNDREAAIARVSGHVADSLMNMETIRAFAAERREADEHRSRVADSRRLALRSWDYANLRVDTLIAPMSVLTNVLGLLVAIAFGGPGQGVEEVVVAFTYYSNATQIMFEFNQIYRRLESSMTEAAQFTELLLDPPTVLDPTEPEPLAPQDTGIRFEAVTFAHEGAKPIFQGLDLDVPAGARIGLVGRSGGGKTTLTRLLLRMSDIDDGCILIGGQDISRLRQTDLRSLIAYVPQEPAMFHRSLRDNIAFARPGATDAEIHAAAAAAHVTEFADQLPDGFGTLVGERGVKLSGGQRQRVALARAILRDAPILLLDEATSALDSESELLVQDALWRLMDGRTALVVAHRLSTVAGMDRLVVLDRGSVVEQGTHEELLTANGAYAKLWQHQSGGFLGESTESAPGHPAPGAGPIGLPGPADPAPNGDHRTSSHAHTRKG</sequence>
<organism evidence="15 16">
    <name type="scientific">Streptomyces cahuitamycinicus</name>
    <dbReference type="NCBI Taxonomy" id="2070367"/>
    <lineage>
        <taxon>Bacteria</taxon>
        <taxon>Bacillati</taxon>
        <taxon>Actinomycetota</taxon>
        <taxon>Actinomycetes</taxon>
        <taxon>Kitasatosporales</taxon>
        <taxon>Streptomycetaceae</taxon>
        <taxon>Streptomyces</taxon>
    </lineage>
</organism>
<evidence type="ECO:0000256" key="11">
    <source>
        <dbReference type="SAM" id="MobiDB-lite"/>
    </source>
</evidence>
<evidence type="ECO:0000256" key="2">
    <source>
        <dbReference type="ARBA" id="ARBA00022448"/>
    </source>
</evidence>
<dbReference type="Gene3D" id="3.40.50.300">
    <property type="entry name" value="P-loop containing nucleotide triphosphate hydrolases"/>
    <property type="match status" value="1"/>
</dbReference>
<keyword evidence="6 12" id="KW-1133">Transmembrane helix</keyword>
<evidence type="ECO:0000256" key="12">
    <source>
        <dbReference type="SAM" id="Phobius"/>
    </source>
</evidence>
<feature type="transmembrane region" description="Helical" evidence="12">
    <location>
        <begin position="152"/>
        <end position="171"/>
    </location>
</feature>
<comment type="function">
    <text evidence="8">ABC transporter involved in fatty acid import. Transmembrane domains (TMD) form a pore in the membrane and the ATP-binding domain (NBD) is responsible for energy generation.</text>
</comment>
<evidence type="ECO:0000259" key="14">
    <source>
        <dbReference type="PROSITE" id="PS50929"/>
    </source>
</evidence>
<dbReference type="PROSITE" id="PS50893">
    <property type="entry name" value="ABC_TRANSPORTER_2"/>
    <property type="match status" value="1"/>
</dbReference>
<dbReference type="Pfam" id="PF00005">
    <property type="entry name" value="ABC_tran"/>
    <property type="match status" value="1"/>
</dbReference>
<dbReference type="SUPFAM" id="SSF52540">
    <property type="entry name" value="P-loop containing nucleoside triphosphate hydrolases"/>
    <property type="match status" value="1"/>
</dbReference>
<dbReference type="PANTHER" id="PTHR24221">
    <property type="entry name" value="ATP-BINDING CASSETTE SUB-FAMILY B"/>
    <property type="match status" value="1"/>
</dbReference>
<comment type="similarity">
    <text evidence="9">Belongs to the ABC transporter superfamily. Lipid exporter (TC 3.A.1.106) family.</text>
</comment>
<dbReference type="GO" id="GO:0016887">
    <property type="term" value="F:ATP hydrolysis activity"/>
    <property type="evidence" value="ECO:0007669"/>
    <property type="project" value="InterPro"/>
</dbReference>
<keyword evidence="3 12" id="KW-0812">Transmembrane</keyword>
<feature type="region of interest" description="Disordered" evidence="11">
    <location>
        <begin position="593"/>
        <end position="637"/>
    </location>
</feature>
<feature type="transmembrane region" description="Helical" evidence="12">
    <location>
        <begin position="71"/>
        <end position="91"/>
    </location>
</feature>
<dbReference type="PANTHER" id="PTHR24221:SF654">
    <property type="entry name" value="ATP-BINDING CASSETTE SUB-FAMILY B MEMBER 6"/>
    <property type="match status" value="1"/>
</dbReference>